<keyword evidence="2" id="KW-1185">Reference proteome</keyword>
<name>A0A2A2HYW1_9GAMM</name>
<evidence type="ECO:0000313" key="2">
    <source>
        <dbReference type="Proteomes" id="UP000218332"/>
    </source>
</evidence>
<comment type="caution">
    <text evidence="1">The sequence shown here is derived from an EMBL/GenBank/DDBJ whole genome shotgun (WGS) entry which is preliminary data.</text>
</comment>
<proteinExistence type="predicted"/>
<dbReference type="Proteomes" id="UP000218332">
    <property type="component" value="Unassembled WGS sequence"/>
</dbReference>
<accession>A0A2A2HYW1</accession>
<sequence length="74" mass="8228">MKRQVPVKPGYFIRGGREFIALSEIPRATWFSSSDITTAVSIGELSVTVINGCKATSLGELFRFMDSIKREACR</sequence>
<evidence type="ECO:0000313" key="1">
    <source>
        <dbReference type="EMBL" id="PAV24449.1"/>
    </source>
</evidence>
<dbReference type="AlphaFoldDB" id="A0A2A2HYW1"/>
<gene>
    <name evidence="1" type="ORF">CF392_16200</name>
</gene>
<protein>
    <submittedName>
        <fullName evidence="1">Uncharacterized protein</fullName>
    </submittedName>
</protein>
<organism evidence="1 2">
    <name type="scientific">Tamilnaduibacter salinus</name>
    <dbReference type="NCBI Taxonomy" id="1484056"/>
    <lineage>
        <taxon>Bacteria</taxon>
        <taxon>Pseudomonadati</taxon>
        <taxon>Pseudomonadota</taxon>
        <taxon>Gammaproteobacteria</taxon>
        <taxon>Pseudomonadales</taxon>
        <taxon>Marinobacteraceae</taxon>
        <taxon>Tamilnaduibacter</taxon>
    </lineage>
</organism>
<dbReference type="EMBL" id="NMPM01000175">
    <property type="protein sequence ID" value="PAV24449.1"/>
    <property type="molecule type" value="Genomic_DNA"/>
</dbReference>
<reference evidence="1 2" key="1">
    <citation type="submission" date="2017-07" db="EMBL/GenBank/DDBJ databases">
        <title>Tamlnaduibacter salinus (Mi-7) genome sequencing.</title>
        <authorList>
            <person name="Verma A."/>
            <person name="Krishnamurthi S."/>
        </authorList>
    </citation>
    <scope>NUCLEOTIDE SEQUENCE [LARGE SCALE GENOMIC DNA]</scope>
    <source>
        <strain evidence="1 2">Mi-7</strain>
    </source>
</reference>